<dbReference type="Pfam" id="PF22893">
    <property type="entry name" value="ULD_2"/>
    <property type="match status" value="1"/>
</dbReference>
<dbReference type="AlphaFoldDB" id="A0A2L2TJV4"/>
<dbReference type="STRING" id="56646.A0A2L2TJV4"/>
<keyword evidence="3" id="KW-1185">Reference proteome</keyword>
<evidence type="ECO:0000259" key="1">
    <source>
        <dbReference type="Pfam" id="PF22893"/>
    </source>
</evidence>
<organism evidence="2 3">
    <name type="scientific">Fusarium venenatum</name>
    <dbReference type="NCBI Taxonomy" id="56646"/>
    <lineage>
        <taxon>Eukaryota</taxon>
        <taxon>Fungi</taxon>
        <taxon>Dikarya</taxon>
        <taxon>Ascomycota</taxon>
        <taxon>Pezizomycotina</taxon>
        <taxon>Sordariomycetes</taxon>
        <taxon>Hypocreomycetidae</taxon>
        <taxon>Hypocreales</taxon>
        <taxon>Nectriaceae</taxon>
        <taxon>Fusarium</taxon>
    </lineage>
</organism>
<proteinExistence type="predicted"/>
<dbReference type="PANTHER" id="PTHR38886:SF1">
    <property type="entry name" value="NACHT-NTPASE AND P-LOOP NTPASES N-TERMINAL DOMAIN-CONTAINING PROTEIN"/>
    <property type="match status" value="1"/>
</dbReference>
<dbReference type="EMBL" id="LN649231">
    <property type="protein sequence ID" value="CEI70388.1"/>
    <property type="molecule type" value="Genomic_DNA"/>
</dbReference>
<name>A0A2L2TJV4_9HYPO</name>
<protein>
    <recommendedName>
        <fullName evidence="1">Ubiquitin-like domain-containing protein</fullName>
    </recommendedName>
</protein>
<dbReference type="Proteomes" id="UP000245910">
    <property type="component" value="Chromosome III"/>
</dbReference>
<feature type="domain" description="Ubiquitin-like" evidence="1">
    <location>
        <begin position="228"/>
        <end position="308"/>
    </location>
</feature>
<dbReference type="PANTHER" id="PTHR38886">
    <property type="entry name" value="SESA DOMAIN-CONTAINING PROTEIN"/>
    <property type="match status" value="1"/>
</dbReference>
<sequence>MELALTFGAFGDFIAITVLIKDIITALDDSHGSGKEYRELVQQLNTLRQTLDAVQKSFENPHLTHSLEGISGIMLDTVAQTKKCLVSLLDQIKKYEPTLAATFLVKKTSLNGIRGRVQWKLNKKDIDRFRTELAVHTGALKLVLELAAIKQSAAEGRTAALVRQSEASLERFLDCVGRSIISKLDIIYSLGAQLRISTCQIASMIYSIAGDLNNIKDICMRLDRGPSDEHFILEDITGRVFPIHLKTITSWEILQFILSERFKGKKGARRVQHKRYTLRENKTQRLINRSIPWDSAFLPYQKVNMSLMCNDQNLNLSLSNEAESNCTCVRGALNRPFCKTSLDGVVPLGVETEWEVYLHSSLIRQLTN</sequence>
<evidence type="ECO:0000313" key="2">
    <source>
        <dbReference type="EMBL" id="CEI70388.1"/>
    </source>
</evidence>
<evidence type="ECO:0000313" key="3">
    <source>
        <dbReference type="Proteomes" id="UP000245910"/>
    </source>
</evidence>
<dbReference type="InterPro" id="IPR054464">
    <property type="entry name" value="ULD_fung"/>
</dbReference>
<accession>A0A2L2TJV4</accession>
<reference evidence="3" key="1">
    <citation type="submission" date="2014-10" db="EMBL/GenBank/DDBJ databases">
        <authorList>
            <person name="King R."/>
        </authorList>
    </citation>
    <scope>NUCLEOTIDE SEQUENCE [LARGE SCALE GENOMIC DNA]</scope>
    <source>
        <strain evidence="3">A3/5</strain>
    </source>
</reference>